<dbReference type="GO" id="GO:0005576">
    <property type="term" value="C:extracellular region"/>
    <property type="evidence" value="ECO:0007669"/>
    <property type="project" value="UniProtKB-SubCell"/>
</dbReference>
<dbReference type="AlphaFoldDB" id="A0A6A6CYI4"/>
<organism evidence="13 14">
    <name type="scientific">Zasmidium cellare ATCC 36951</name>
    <dbReference type="NCBI Taxonomy" id="1080233"/>
    <lineage>
        <taxon>Eukaryota</taxon>
        <taxon>Fungi</taxon>
        <taxon>Dikarya</taxon>
        <taxon>Ascomycota</taxon>
        <taxon>Pezizomycotina</taxon>
        <taxon>Dothideomycetes</taxon>
        <taxon>Dothideomycetidae</taxon>
        <taxon>Mycosphaerellales</taxon>
        <taxon>Mycosphaerellaceae</taxon>
        <taxon>Zasmidium</taxon>
    </lineage>
</organism>
<comment type="subcellular location">
    <subcellularLocation>
        <location evidence="1">Secreted</location>
    </subcellularLocation>
</comment>
<evidence type="ECO:0000256" key="7">
    <source>
        <dbReference type="ARBA" id="ARBA00023277"/>
    </source>
</evidence>
<dbReference type="SUPFAM" id="SSF53474">
    <property type="entry name" value="alpha/beta-Hydrolases"/>
    <property type="match status" value="1"/>
</dbReference>
<gene>
    <name evidence="13" type="ORF">M409DRAFT_17510</name>
</gene>
<keyword evidence="5" id="KW-0732">Signal</keyword>
<dbReference type="RefSeq" id="XP_033673166.1">
    <property type="nucleotide sequence ID" value="XM_033804090.1"/>
</dbReference>
<feature type="domain" description="Apple" evidence="12">
    <location>
        <begin position="42"/>
        <end position="66"/>
    </location>
</feature>
<protein>
    <recommendedName>
        <fullName evidence="2">feruloyl esterase</fullName>
        <ecNumber evidence="2">3.1.1.73</ecNumber>
    </recommendedName>
</protein>
<evidence type="ECO:0000259" key="12">
    <source>
        <dbReference type="Pfam" id="PF14295"/>
    </source>
</evidence>
<feature type="domain" description="Apple" evidence="11">
    <location>
        <begin position="310"/>
        <end position="364"/>
    </location>
</feature>
<evidence type="ECO:0000256" key="1">
    <source>
        <dbReference type="ARBA" id="ARBA00004613"/>
    </source>
</evidence>
<evidence type="ECO:0000256" key="3">
    <source>
        <dbReference type="ARBA" id="ARBA00022525"/>
    </source>
</evidence>
<evidence type="ECO:0000256" key="10">
    <source>
        <dbReference type="SAM" id="MobiDB-lite"/>
    </source>
</evidence>
<keyword evidence="3" id="KW-0964">Secreted</keyword>
<evidence type="ECO:0000256" key="4">
    <source>
        <dbReference type="ARBA" id="ARBA00022651"/>
    </source>
</evidence>
<feature type="domain" description="Apple" evidence="12">
    <location>
        <begin position="152"/>
        <end position="170"/>
    </location>
</feature>
<dbReference type="InterPro" id="IPR003609">
    <property type="entry name" value="Pan_app"/>
</dbReference>
<keyword evidence="4" id="KW-0858">Xylan degradation</keyword>
<evidence type="ECO:0000256" key="5">
    <source>
        <dbReference type="ARBA" id="ARBA00022729"/>
    </source>
</evidence>
<proteinExistence type="predicted"/>
<dbReference type="Proteomes" id="UP000799537">
    <property type="component" value="Unassembled WGS sequence"/>
</dbReference>
<keyword evidence="6" id="KW-0378">Hydrolase</keyword>
<dbReference type="EMBL" id="ML993581">
    <property type="protein sequence ID" value="KAF2172277.1"/>
    <property type="molecule type" value="Genomic_DNA"/>
</dbReference>
<feature type="region of interest" description="Disordered" evidence="10">
    <location>
        <begin position="245"/>
        <end position="265"/>
    </location>
</feature>
<dbReference type="EC" id="3.1.1.73" evidence="2"/>
<accession>A0A6A6CYI4</accession>
<dbReference type="InterPro" id="IPR029058">
    <property type="entry name" value="AB_hydrolase_fold"/>
</dbReference>
<dbReference type="Gene3D" id="3.40.50.1820">
    <property type="entry name" value="alpha/beta hydrolase"/>
    <property type="match status" value="1"/>
</dbReference>
<keyword evidence="7" id="KW-0119">Carbohydrate metabolism</keyword>
<evidence type="ECO:0000256" key="8">
    <source>
        <dbReference type="ARBA" id="ARBA00023326"/>
    </source>
</evidence>
<dbReference type="OrthoDB" id="424610at2759"/>
<keyword evidence="14" id="KW-1185">Reference proteome</keyword>
<evidence type="ECO:0000259" key="11">
    <source>
        <dbReference type="Pfam" id="PF00024"/>
    </source>
</evidence>
<dbReference type="Pfam" id="PF00024">
    <property type="entry name" value="PAN_1"/>
    <property type="match status" value="1"/>
</dbReference>
<dbReference type="InterPro" id="IPR043595">
    <property type="entry name" value="FaeB/C/D"/>
</dbReference>
<dbReference type="GO" id="GO:0045493">
    <property type="term" value="P:xylan catabolic process"/>
    <property type="evidence" value="ECO:0007669"/>
    <property type="project" value="UniProtKB-KW"/>
</dbReference>
<dbReference type="PANTHER" id="PTHR38050">
    <property type="match status" value="1"/>
</dbReference>
<comment type="catalytic activity">
    <reaction evidence="9">
        <text>feruloyl-polysaccharide + H2O = ferulate + polysaccharide.</text>
        <dbReference type="EC" id="3.1.1.73"/>
    </reaction>
</comment>
<evidence type="ECO:0000256" key="6">
    <source>
        <dbReference type="ARBA" id="ARBA00022801"/>
    </source>
</evidence>
<dbReference type="PANTHER" id="PTHR38050:SF2">
    <property type="entry name" value="FERULOYL ESTERASE C-RELATED"/>
    <property type="match status" value="1"/>
</dbReference>
<dbReference type="Pfam" id="PF14295">
    <property type="entry name" value="PAN_4"/>
    <property type="match status" value="2"/>
</dbReference>
<evidence type="ECO:0000256" key="9">
    <source>
        <dbReference type="ARBA" id="ARBA00034075"/>
    </source>
</evidence>
<keyword evidence="8" id="KW-0624">Polysaccharide degradation</keyword>
<dbReference type="GO" id="GO:0030600">
    <property type="term" value="F:feruloyl esterase activity"/>
    <property type="evidence" value="ECO:0007669"/>
    <property type="project" value="UniProtKB-EC"/>
</dbReference>
<dbReference type="Gene3D" id="3.50.4.10">
    <property type="entry name" value="Hepatocyte Growth Factor"/>
    <property type="match status" value="1"/>
</dbReference>
<evidence type="ECO:0000313" key="13">
    <source>
        <dbReference type="EMBL" id="KAF2172277.1"/>
    </source>
</evidence>
<dbReference type="GeneID" id="54557362"/>
<reference evidence="13" key="1">
    <citation type="journal article" date="2020" name="Stud. Mycol.">
        <title>101 Dothideomycetes genomes: a test case for predicting lifestyles and emergence of pathogens.</title>
        <authorList>
            <person name="Haridas S."/>
            <person name="Albert R."/>
            <person name="Binder M."/>
            <person name="Bloem J."/>
            <person name="Labutti K."/>
            <person name="Salamov A."/>
            <person name="Andreopoulos B."/>
            <person name="Baker S."/>
            <person name="Barry K."/>
            <person name="Bills G."/>
            <person name="Bluhm B."/>
            <person name="Cannon C."/>
            <person name="Castanera R."/>
            <person name="Culley D."/>
            <person name="Daum C."/>
            <person name="Ezra D."/>
            <person name="Gonzalez J."/>
            <person name="Henrissat B."/>
            <person name="Kuo A."/>
            <person name="Liang C."/>
            <person name="Lipzen A."/>
            <person name="Lutzoni F."/>
            <person name="Magnuson J."/>
            <person name="Mondo S."/>
            <person name="Nolan M."/>
            <person name="Ohm R."/>
            <person name="Pangilinan J."/>
            <person name="Park H.-J."/>
            <person name="Ramirez L."/>
            <person name="Alfaro M."/>
            <person name="Sun H."/>
            <person name="Tritt A."/>
            <person name="Yoshinaga Y."/>
            <person name="Zwiers L.-H."/>
            <person name="Turgeon B."/>
            <person name="Goodwin S."/>
            <person name="Spatafora J."/>
            <person name="Crous P."/>
            <person name="Grigoriev I."/>
        </authorList>
    </citation>
    <scope>NUCLEOTIDE SEQUENCE</scope>
    <source>
        <strain evidence="13">ATCC 36951</strain>
    </source>
</reference>
<evidence type="ECO:0000256" key="2">
    <source>
        <dbReference type="ARBA" id="ARBA00013091"/>
    </source>
</evidence>
<evidence type="ECO:0000313" key="14">
    <source>
        <dbReference type="Proteomes" id="UP000799537"/>
    </source>
</evidence>
<sequence>MNGVKGTYTDPMFGLTWQVNCGQDTLGAGSYNFGGTGGQGIAGCFKGCAKRPNCQGFYYAGVVSAGGTAGSGGCYYKTAPVTSFVTDAPYTYTNPATPAVTFSHYAGVALLNPGVTSYACPMYNNLQFNDRSGNVWSVTCGGHYAGLPTPNPVAVSDMAGCMAACNTATNPGSTCTAIEYALTTAEPTSTDPSTRGQCYMYSTAFTTTLSANPNYGYAMRVGGTATVSVTSSPPYYTNWATTVTPTGSTSSSTATTGQSNSLSTSASLPAATSTACLSQDPVPSPPASPASCPIGNNYTVTSACGNTYYIYCGYDTTASDMSSQPTVSSVAACIQQCDSNSRCQAATYANGICYWKSAYKSLSTTTTTSRVAIVRYIPPNPNYAVPPTAPGTNTSTGCGQALPAGLTPDGSSVYYSLIAPDGKNRTYKVHIPRFYNVNRASPLIFGFPGNGDTASGIESQTGFNDGTLNPYGIAVYVDGWNLGFQSNPDWATGSNYADDLGFMRTLIDTMSSSFCVDTGRIWVTGQSNGGGFTNYLACDPYMSSRISVFSASCGAFYTGARSGDPATVDPVNTPTQPQCSPSRNNLPFLEFHGTNDGVIPYTGGVRRGYLLPTIPRWVTAWAIRQGYSSSNVASTPSTGVTMYQYGGRGSLGIITQYTLANWVHDWPKVSSGAPVDASPLIMNFFYDQTNYNRVVADGPSLSSSSSSFIHFDKQHRSDHCFHFK</sequence>
<name>A0A6A6CYI4_ZASCE</name>